<protein>
    <recommendedName>
        <fullName evidence="2">CAAX prenyl protease 2/Lysostaphin resistance protein A-like domain-containing protein</fullName>
    </recommendedName>
</protein>
<comment type="caution">
    <text evidence="3">The sequence shown here is derived from an EMBL/GenBank/DDBJ whole genome shotgun (WGS) entry which is preliminary data.</text>
</comment>
<dbReference type="GO" id="GO:0080120">
    <property type="term" value="P:CAAX-box protein maturation"/>
    <property type="evidence" value="ECO:0007669"/>
    <property type="project" value="UniProtKB-ARBA"/>
</dbReference>
<sequence length="207" mass="22641">MANNPALLLGKMKGGRVTIDILWLFWVMVSFLIFGYLTTYVDLDQSLAFKGLIGFSLLIGSTLLTGMMVGFNADTFFSLKEITESLFLVMVAIVAITVVNSVTPTVFSATPITGALFAMLIGISEESMFRGFLQSTFSNMVNDEMIAILMSSAIGTIYHSAVYGLSNGLFVIVFFSFSVLGVVFMLSNRRLSVVFSAHALVNLMSWR</sequence>
<feature type="transmembrane region" description="Helical" evidence="1">
    <location>
        <begin position="105"/>
        <end position="124"/>
    </location>
</feature>
<accession>A0A0F9F7J9</accession>
<keyword evidence="1" id="KW-1133">Transmembrane helix</keyword>
<name>A0A0F9F7J9_9ZZZZ</name>
<feature type="transmembrane region" description="Helical" evidence="1">
    <location>
        <begin position="47"/>
        <end position="70"/>
    </location>
</feature>
<proteinExistence type="predicted"/>
<dbReference type="InterPro" id="IPR003675">
    <property type="entry name" value="Rce1/LyrA-like_dom"/>
</dbReference>
<feature type="transmembrane region" description="Helical" evidence="1">
    <location>
        <begin position="145"/>
        <end position="163"/>
    </location>
</feature>
<reference evidence="3" key="1">
    <citation type="journal article" date="2015" name="Nature">
        <title>Complex archaea that bridge the gap between prokaryotes and eukaryotes.</title>
        <authorList>
            <person name="Spang A."/>
            <person name="Saw J.H."/>
            <person name="Jorgensen S.L."/>
            <person name="Zaremba-Niedzwiedzka K."/>
            <person name="Martijn J."/>
            <person name="Lind A.E."/>
            <person name="van Eijk R."/>
            <person name="Schleper C."/>
            <person name="Guy L."/>
            <person name="Ettema T.J."/>
        </authorList>
    </citation>
    <scope>NUCLEOTIDE SEQUENCE</scope>
</reference>
<dbReference type="GO" id="GO:0004175">
    <property type="term" value="F:endopeptidase activity"/>
    <property type="evidence" value="ECO:0007669"/>
    <property type="project" value="UniProtKB-ARBA"/>
</dbReference>
<feature type="transmembrane region" description="Helical" evidence="1">
    <location>
        <begin position="169"/>
        <end position="186"/>
    </location>
</feature>
<feature type="domain" description="CAAX prenyl protease 2/Lysostaphin resistance protein A-like" evidence="2">
    <location>
        <begin position="112"/>
        <end position="204"/>
    </location>
</feature>
<organism evidence="3">
    <name type="scientific">marine sediment metagenome</name>
    <dbReference type="NCBI Taxonomy" id="412755"/>
    <lineage>
        <taxon>unclassified sequences</taxon>
        <taxon>metagenomes</taxon>
        <taxon>ecological metagenomes</taxon>
    </lineage>
</organism>
<evidence type="ECO:0000259" key="2">
    <source>
        <dbReference type="Pfam" id="PF02517"/>
    </source>
</evidence>
<evidence type="ECO:0000313" key="3">
    <source>
        <dbReference type="EMBL" id="KKL74461.1"/>
    </source>
</evidence>
<keyword evidence="1" id="KW-0472">Membrane</keyword>
<gene>
    <name evidence="3" type="ORF">LCGC14_2064670</name>
</gene>
<feature type="transmembrane region" description="Helical" evidence="1">
    <location>
        <begin position="82"/>
        <end position="99"/>
    </location>
</feature>
<dbReference type="AlphaFoldDB" id="A0A0F9F7J9"/>
<dbReference type="Pfam" id="PF02517">
    <property type="entry name" value="Rce1-like"/>
    <property type="match status" value="1"/>
</dbReference>
<feature type="transmembrane region" description="Helical" evidence="1">
    <location>
        <begin position="21"/>
        <end position="41"/>
    </location>
</feature>
<evidence type="ECO:0000256" key="1">
    <source>
        <dbReference type="SAM" id="Phobius"/>
    </source>
</evidence>
<keyword evidence="1" id="KW-0812">Transmembrane</keyword>
<dbReference type="EMBL" id="LAZR01024644">
    <property type="protein sequence ID" value="KKL74461.1"/>
    <property type="molecule type" value="Genomic_DNA"/>
</dbReference>